<dbReference type="AlphaFoldDB" id="A0ABD5STQ7"/>
<evidence type="ECO:0000313" key="2">
    <source>
        <dbReference type="Proteomes" id="UP001596383"/>
    </source>
</evidence>
<proteinExistence type="predicted"/>
<reference evidence="1 2" key="1">
    <citation type="journal article" date="2019" name="Int. J. Syst. Evol. Microbiol.">
        <title>The Global Catalogue of Microorganisms (GCM) 10K type strain sequencing project: providing services to taxonomists for standard genome sequencing and annotation.</title>
        <authorList>
            <consortium name="The Broad Institute Genomics Platform"/>
            <consortium name="The Broad Institute Genome Sequencing Center for Infectious Disease"/>
            <person name="Wu L."/>
            <person name="Ma J."/>
        </authorList>
    </citation>
    <scope>NUCLEOTIDE SEQUENCE [LARGE SCALE GENOMIC DNA]</scope>
    <source>
        <strain evidence="1 2">LMG 29247</strain>
    </source>
</reference>
<protein>
    <submittedName>
        <fullName evidence="1">Uncharacterized protein</fullName>
    </submittedName>
</protein>
<accession>A0ABD5STQ7</accession>
<comment type="caution">
    <text evidence="1">The sequence shown here is derived from an EMBL/GenBank/DDBJ whole genome shotgun (WGS) entry which is preliminary data.</text>
</comment>
<organism evidence="1 2">
    <name type="scientific">Natrinema soli</name>
    <dbReference type="NCBI Taxonomy" id="1930624"/>
    <lineage>
        <taxon>Archaea</taxon>
        <taxon>Methanobacteriati</taxon>
        <taxon>Methanobacteriota</taxon>
        <taxon>Stenosarchaea group</taxon>
        <taxon>Halobacteria</taxon>
        <taxon>Halobacteriales</taxon>
        <taxon>Natrialbaceae</taxon>
        <taxon>Natrinema</taxon>
    </lineage>
</organism>
<gene>
    <name evidence="1" type="ORF">ACFQE6_25805</name>
</gene>
<dbReference type="Proteomes" id="UP001596383">
    <property type="component" value="Unassembled WGS sequence"/>
</dbReference>
<dbReference type="EMBL" id="JBHSWV010000521">
    <property type="protein sequence ID" value="MFC6768292.1"/>
    <property type="molecule type" value="Genomic_DNA"/>
</dbReference>
<sequence length="77" mass="8403">MDLGIDTDILVSDRQGLLVAGPLAEASTRGDSSPLYSMSFSSRFWTIDLETGEYQVSGKHIGTLNVKVEDGERWLGI</sequence>
<keyword evidence="2" id="KW-1185">Reference proteome</keyword>
<dbReference type="RefSeq" id="WP_273741091.1">
    <property type="nucleotide sequence ID" value="NZ_JAQIVI010000521.1"/>
</dbReference>
<name>A0ABD5STQ7_9EURY</name>
<evidence type="ECO:0000313" key="1">
    <source>
        <dbReference type="EMBL" id="MFC6768292.1"/>
    </source>
</evidence>